<dbReference type="Proteomes" id="UP000693672">
    <property type="component" value="Unassembled WGS sequence"/>
</dbReference>
<name>A0A916K4R3_9BACL</name>
<dbReference type="Pfam" id="PF00395">
    <property type="entry name" value="SLH"/>
    <property type="match status" value="2"/>
</dbReference>
<gene>
    <name evidence="3" type="ORF">PAESOLCIP111_03832</name>
</gene>
<keyword evidence="4" id="KW-1185">Reference proteome</keyword>
<comment type="caution">
    <text evidence="3">The sequence shown here is derived from an EMBL/GenBank/DDBJ whole genome shotgun (WGS) entry which is preliminary data.</text>
</comment>
<dbReference type="PROSITE" id="PS51272">
    <property type="entry name" value="SLH"/>
    <property type="match status" value="2"/>
</dbReference>
<dbReference type="AlphaFoldDB" id="A0A916K4R3"/>
<keyword evidence="1" id="KW-0732">Signal</keyword>
<feature type="domain" description="SLH" evidence="2">
    <location>
        <begin position="34"/>
        <end position="97"/>
    </location>
</feature>
<organism evidence="3 4">
    <name type="scientific">Paenibacillus solanacearum</name>
    <dbReference type="NCBI Taxonomy" id="2048548"/>
    <lineage>
        <taxon>Bacteria</taxon>
        <taxon>Bacillati</taxon>
        <taxon>Bacillota</taxon>
        <taxon>Bacilli</taxon>
        <taxon>Bacillales</taxon>
        <taxon>Paenibacillaceae</taxon>
        <taxon>Paenibacillus</taxon>
    </lineage>
</organism>
<accession>A0A916K4R3</accession>
<feature type="domain" description="SLH" evidence="2">
    <location>
        <begin position="100"/>
        <end position="163"/>
    </location>
</feature>
<evidence type="ECO:0000313" key="3">
    <source>
        <dbReference type="EMBL" id="CAG7637330.1"/>
    </source>
</evidence>
<sequence>MHKSLKVIATAAIAFSMSATAVMAETPAAATKTTADFTDLVQVDAGLKAKIDALLAKGVFEGVSADTFGINQTMTRAQFAKVVTLILGLQVDSSVTSSSFSDVQADDAANGWAVPYIEAAKKAGLIDGITDTTFAPGDNVTVGQLDTVLLKGLKKNVDVTGSPWYADAVKQATELGIQTAGKDGASVATRTDLVIGAYETSQLAGNTAKPDEPSTTTPSTEQAAIKDASAMGPQTVQVSLDRAVDTAKASFTLQKNAETVPVSVSWSDDKQTATLSLKDDAQLSTGTYTVSLGGFGGASVTYSFSYDASVSTGDTGITMEGLGAIANVIDSDLTEAATGENGYVTRDVAEDPTLSMFAKEVKLKVTNASGDTVAVPGIIQSITSSDSVVARVGLSSDHKGYVLGNEAGTATISIVYKNAQGESKTATLPVTVKSDKVTAVKAEADTKVQKYATVTDGVYTSDFNAYAAMNLKAYDNYGIKYDKEEAQGYNFALGIIFLPEHIVGDPANGPTGTVTVGSNGAVHVEGNVTQFDLTAKLTNGNSVTTEMYIRR</sequence>
<reference evidence="3" key="1">
    <citation type="submission" date="2021-06" db="EMBL/GenBank/DDBJ databases">
        <authorList>
            <person name="Criscuolo A."/>
        </authorList>
    </citation>
    <scope>NUCLEOTIDE SEQUENCE</scope>
    <source>
        <strain evidence="3">CIP111600</strain>
    </source>
</reference>
<evidence type="ECO:0000259" key="2">
    <source>
        <dbReference type="PROSITE" id="PS51272"/>
    </source>
</evidence>
<feature type="chain" id="PRO_5037366676" description="SLH domain-containing protein" evidence="1">
    <location>
        <begin position="25"/>
        <end position="551"/>
    </location>
</feature>
<evidence type="ECO:0000256" key="1">
    <source>
        <dbReference type="SAM" id="SignalP"/>
    </source>
</evidence>
<dbReference type="RefSeq" id="WP_218093575.1">
    <property type="nucleotide sequence ID" value="NZ_CAJVAS010000018.1"/>
</dbReference>
<evidence type="ECO:0000313" key="4">
    <source>
        <dbReference type="Proteomes" id="UP000693672"/>
    </source>
</evidence>
<feature type="signal peptide" evidence="1">
    <location>
        <begin position="1"/>
        <end position="24"/>
    </location>
</feature>
<proteinExistence type="predicted"/>
<dbReference type="EMBL" id="CAJVAS010000018">
    <property type="protein sequence ID" value="CAG7637330.1"/>
    <property type="molecule type" value="Genomic_DNA"/>
</dbReference>
<protein>
    <recommendedName>
        <fullName evidence="2">SLH domain-containing protein</fullName>
    </recommendedName>
</protein>
<dbReference type="InterPro" id="IPR001119">
    <property type="entry name" value="SLH_dom"/>
</dbReference>